<reference evidence="2" key="1">
    <citation type="submission" date="2021-06" db="EMBL/GenBank/DDBJ databases">
        <authorList>
            <person name="Kallberg Y."/>
            <person name="Tangrot J."/>
            <person name="Rosling A."/>
        </authorList>
    </citation>
    <scope>NUCLEOTIDE SEQUENCE</scope>
    <source>
        <strain evidence="2">CL551</strain>
    </source>
</reference>
<evidence type="ECO:0000313" key="2">
    <source>
        <dbReference type="EMBL" id="CAG8774592.1"/>
    </source>
</evidence>
<evidence type="ECO:0000313" key="3">
    <source>
        <dbReference type="Proteomes" id="UP000789342"/>
    </source>
</evidence>
<organism evidence="2 3">
    <name type="scientific">Acaulospora morrowiae</name>
    <dbReference type="NCBI Taxonomy" id="94023"/>
    <lineage>
        <taxon>Eukaryota</taxon>
        <taxon>Fungi</taxon>
        <taxon>Fungi incertae sedis</taxon>
        <taxon>Mucoromycota</taxon>
        <taxon>Glomeromycotina</taxon>
        <taxon>Glomeromycetes</taxon>
        <taxon>Diversisporales</taxon>
        <taxon>Acaulosporaceae</taxon>
        <taxon>Acaulospora</taxon>
    </lineage>
</organism>
<accession>A0A9N9JEA7</accession>
<name>A0A9N9JEA7_9GLOM</name>
<keyword evidence="3" id="KW-1185">Reference proteome</keyword>
<feature type="non-terminal residue" evidence="2">
    <location>
        <position position="127"/>
    </location>
</feature>
<dbReference type="Proteomes" id="UP000789342">
    <property type="component" value="Unassembled WGS sequence"/>
</dbReference>
<feature type="region of interest" description="Disordered" evidence="1">
    <location>
        <begin position="57"/>
        <end position="80"/>
    </location>
</feature>
<comment type="caution">
    <text evidence="2">The sequence shown here is derived from an EMBL/GenBank/DDBJ whole genome shotgun (WGS) entry which is preliminary data.</text>
</comment>
<feature type="non-terminal residue" evidence="2">
    <location>
        <position position="1"/>
    </location>
</feature>
<gene>
    <name evidence="2" type="ORF">AMORRO_LOCUS16817</name>
</gene>
<protein>
    <submittedName>
        <fullName evidence="2">11559_t:CDS:1</fullName>
    </submittedName>
</protein>
<proteinExistence type="predicted"/>
<dbReference type="EMBL" id="CAJVPV010048550">
    <property type="protein sequence ID" value="CAG8774592.1"/>
    <property type="molecule type" value="Genomic_DNA"/>
</dbReference>
<evidence type="ECO:0000256" key="1">
    <source>
        <dbReference type="SAM" id="MobiDB-lite"/>
    </source>
</evidence>
<sequence>AYSVSVNSIIPDLGDLILTKVLIAAVQGLVHELIDYHLITLNTQKVFPKDFDITKNNLGNAKSTSACSDLDSDSSKSEKQTLIDRMQEENRQLLSKLADLENVFKTSSISHTIELSSNENEEDYAIP</sequence>
<dbReference type="AlphaFoldDB" id="A0A9N9JEA7"/>